<dbReference type="EMBL" id="LT629736">
    <property type="protein sequence ID" value="SDR86271.1"/>
    <property type="molecule type" value="Genomic_DNA"/>
</dbReference>
<feature type="transmembrane region" description="Helical" evidence="15">
    <location>
        <begin position="15"/>
        <end position="40"/>
    </location>
</feature>
<feature type="transmembrane region" description="Helical" evidence="15">
    <location>
        <begin position="188"/>
        <end position="212"/>
    </location>
</feature>
<evidence type="ECO:0000259" key="17">
    <source>
        <dbReference type="Pfam" id="PF16916"/>
    </source>
</evidence>
<dbReference type="Proteomes" id="UP000243207">
    <property type="component" value="Chromosome I"/>
</dbReference>
<dbReference type="STRING" id="487184.SAMN05216421_0467"/>
<keyword evidence="4" id="KW-1003">Cell membrane</keyword>
<comment type="subunit">
    <text evidence="13">Homodimer. The subunits are held together in a parallel orientation through zinc binding at the interface of the cytoplasmic domains.</text>
</comment>
<dbReference type="OrthoDB" id="9806522at2"/>
<evidence type="ECO:0000256" key="3">
    <source>
        <dbReference type="ARBA" id="ARBA00022448"/>
    </source>
</evidence>
<dbReference type="InterPro" id="IPR002524">
    <property type="entry name" value="Cation_efflux"/>
</dbReference>
<evidence type="ECO:0000313" key="19">
    <source>
        <dbReference type="Proteomes" id="UP000243207"/>
    </source>
</evidence>
<dbReference type="InterPro" id="IPR058533">
    <property type="entry name" value="Cation_efflux_TM"/>
</dbReference>
<accession>A0A1H1MHG4</accession>
<organism evidence="18 19">
    <name type="scientific">Halopseudomonas xinjiangensis</name>
    <dbReference type="NCBI Taxonomy" id="487184"/>
    <lineage>
        <taxon>Bacteria</taxon>
        <taxon>Pseudomonadati</taxon>
        <taxon>Pseudomonadota</taxon>
        <taxon>Gammaproteobacteria</taxon>
        <taxon>Pseudomonadales</taxon>
        <taxon>Pseudomonadaceae</taxon>
        <taxon>Halopseudomonas</taxon>
    </lineage>
</organism>
<dbReference type="GO" id="GO:0015086">
    <property type="term" value="F:cadmium ion transmembrane transporter activity"/>
    <property type="evidence" value="ECO:0007669"/>
    <property type="project" value="TreeGrafter"/>
</dbReference>
<dbReference type="Gene3D" id="1.20.1510.10">
    <property type="entry name" value="Cation efflux protein transmembrane domain"/>
    <property type="match status" value="1"/>
</dbReference>
<dbReference type="NCBIfam" id="TIGR01297">
    <property type="entry name" value="CDF"/>
    <property type="match status" value="1"/>
</dbReference>
<dbReference type="FunFam" id="3.30.70.1350:FF:000002">
    <property type="entry name" value="Ferrous-iron efflux pump FieF"/>
    <property type="match status" value="1"/>
</dbReference>
<keyword evidence="8 15" id="KW-1133">Transmembrane helix</keyword>
<evidence type="ECO:0000313" key="18">
    <source>
        <dbReference type="EMBL" id="SDR86271.1"/>
    </source>
</evidence>
<evidence type="ECO:0000256" key="13">
    <source>
        <dbReference type="ARBA" id="ARBA00062926"/>
    </source>
</evidence>
<dbReference type="Pfam" id="PF01545">
    <property type="entry name" value="Cation_efflux"/>
    <property type="match status" value="1"/>
</dbReference>
<feature type="transmembrane region" description="Helical" evidence="15">
    <location>
        <begin position="87"/>
        <end position="109"/>
    </location>
</feature>
<keyword evidence="5" id="KW-0408">Iron</keyword>
<keyword evidence="6 15" id="KW-0812">Transmembrane</keyword>
<dbReference type="Pfam" id="PF16916">
    <property type="entry name" value="ZT_dimer"/>
    <property type="match status" value="1"/>
</dbReference>
<dbReference type="PANTHER" id="PTHR43840">
    <property type="entry name" value="MITOCHONDRIAL METAL TRANSPORTER 1-RELATED"/>
    <property type="match status" value="1"/>
</dbReference>
<feature type="domain" description="Cation efflux protein transmembrane" evidence="16">
    <location>
        <begin position="22"/>
        <end position="213"/>
    </location>
</feature>
<evidence type="ECO:0000256" key="10">
    <source>
        <dbReference type="ARBA" id="ARBA00035584"/>
    </source>
</evidence>
<evidence type="ECO:0000256" key="15">
    <source>
        <dbReference type="SAM" id="Phobius"/>
    </source>
</evidence>
<evidence type="ECO:0000256" key="5">
    <source>
        <dbReference type="ARBA" id="ARBA00022496"/>
    </source>
</evidence>
<dbReference type="InterPro" id="IPR027469">
    <property type="entry name" value="Cation_efflux_TMD_sf"/>
</dbReference>
<dbReference type="FunFam" id="1.20.1510.10:FF:000001">
    <property type="entry name" value="Ferrous-iron efflux pump FieF"/>
    <property type="match status" value="1"/>
</dbReference>
<evidence type="ECO:0000256" key="1">
    <source>
        <dbReference type="ARBA" id="ARBA00004651"/>
    </source>
</evidence>
<evidence type="ECO:0000256" key="4">
    <source>
        <dbReference type="ARBA" id="ARBA00022475"/>
    </source>
</evidence>
<feature type="transmembrane region" description="Helical" evidence="15">
    <location>
        <begin position="46"/>
        <end position="66"/>
    </location>
</feature>
<evidence type="ECO:0000259" key="16">
    <source>
        <dbReference type="Pfam" id="PF01545"/>
    </source>
</evidence>
<feature type="transmembrane region" description="Helical" evidence="15">
    <location>
        <begin position="121"/>
        <end position="141"/>
    </location>
</feature>
<comment type="similarity">
    <text evidence="2">Belongs to the cation diffusion facilitator (CDF) transporter (TC 2.A.4) family. FieF subfamily.</text>
</comment>
<dbReference type="SUPFAM" id="SSF161111">
    <property type="entry name" value="Cation efflux protein transmembrane domain-like"/>
    <property type="match status" value="1"/>
</dbReference>
<gene>
    <name evidence="18" type="ORF">SAMN05216421_0467</name>
</gene>
<keyword evidence="9 15" id="KW-0472">Membrane</keyword>
<evidence type="ECO:0000256" key="12">
    <source>
        <dbReference type="ARBA" id="ARBA00050984"/>
    </source>
</evidence>
<keyword evidence="7" id="KW-0864">Zinc transport</keyword>
<dbReference type="GO" id="GO:0015341">
    <property type="term" value="F:zinc efflux antiporter activity"/>
    <property type="evidence" value="ECO:0007669"/>
    <property type="project" value="TreeGrafter"/>
</dbReference>
<feature type="transmembrane region" description="Helical" evidence="15">
    <location>
        <begin position="165"/>
        <end position="182"/>
    </location>
</feature>
<dbReference type="PANTHER" id="PTHR43840:SF41">
    <property type="entry name" value="CATION-EFFLUX PUMP FIEF"/>
    <property type="match status" value="1"/>
</dbReference>
<dbReference type="GO" id="GO:0005886">
    <property type="term" value="C:plasma membrane"/>
    <property type="evidence" value="ECO:0007669"/>
    <property type="project" value="UniProtKB-SubCell"/>
</dbReference>
<proteinExistence type="inferred from homology"/>
<dbReference type="InterPro" id="IPR036837">
    <property type="entry name" value="Cation_efflux_CTD_sf"/>
</dbReference>
<reference evidence="19" key="1">
    <citation type="submission" date="2016-10" db="EMBL/GenBank/DDBJ databases">
        <authorList>
            <person name="Varghese N."/>
            <person name="Submissions S."/>
        </authorList>
    </citation>
    <scope>NUCLEOTIDE SEQUENCE [LARGE SCALE GENOMIC DNA]</scope>
    <source>
        <strain evidence="19">NRRL B-51270</strain>
    </source>
</reference>
<evidence type="ECO:0000256" key="2">
    <source>
        <dbReference type="ARBA" id="ARBA00010212"/>
    </source>
</evidence>
<protein>
    <recommendedName>
        <fullName evidence="14">Cation-efflux pump FieF</fullName>
    </recommendedName>
</protein>
<comment type="catalytic activity">
    <reaction evidence="11">
        <text>Zn(2+)(in) + H(+)(out) = Zn(2+)(out) + H(+)(in)</text>
        <dbReference type="Rhea" id="RHEA:28839"/>
        <dbReference type="ChEBI" id="CHEBI:15378"/>
        <dbReference type="ChEBI" id="CHEBI:29105"/>
    </reaction>
</comment>
<keyword evidence="3" id="KW-0813">Transport</keyword>
<dbReference type="RefSeq" id="WP_093391633.1">
    <property type="nucleotide sequence ID" value="NZ_LT629736.1"/>
</dbReference>
<evidence type="ECO:0000256" key="8">
    <source>
        <dbReference type="ARBA" id="ARBA00022989"/>
    </source>
</evidence>
<keyword evidence="19" id="KW-1185">Reference proteome</keyword>
<dbReference type="SUPFAM" id="SSF160240">
    <property type="entry name" value="Cation efflux protein cytoplasmic domain-like"/>
    <property type="match status" value="1"/>
</dbReference>
<comment type="catalytic activity">
    <reaction evidence="12">
        <text>Cd(2+)(in) + H(+)(out) = Cd(2+)(out) + H(+)(in)</text>
        <dbReference type="Rhea" id="RHEA:28739"/>
        <dbReference type="ChEBI" id="CHEBI:15378"/>
        <dbReference type="ChEBI" id="CHEBI:48775"/>
    </reaction>
</comment>
<dbReference type="AlphaFoldDB" id="A0A1H1MHG4"/>
<evidence type="ECO:0000256" key="6">
    <source>
        <dbReference type="ARBA" id="ARBA00022692"/>
    </source>
</evidence>
<dbReference type="GO" id="GO:0015093">
    <property type="term" value="F:ferrous iron transmembrane transporter activity"/>
    <property type="evidence" value="ECO:0007669"/>
    <property type="project" value="TreeGrafter"/>
</dbReference>
<dbReference type="InterPro" id="IPR027470">
    <property type="entry name" value="Cation_efflux_CTD"/>
</dbReference>
<comment type="catalytic activity">
    <reaction evidence="10">
        <text>Fe(2+)(in) + H(+)(out) = Fe(2+)(out) + H(+)(in)</text>
        <dbReference type="Rhea" id="RHEA:29439"/>
        <dbReference type="ChEBI" id="CHEBI:15378"/>
        <dbReference type="ChEBI" id="CHEBI:29033"/>
    </reaction>
</comment>
<dbReference type="InterPro" id="IPR050291">
    <property type="entry name" value="CDF_Transporter"/>
</dbReference>
<evidence type="ECO:0000256" key="7">
    <source>
        <dbReference type="ARBA" id="ARBA00022906"/>
    </source>
</evidence>
<dbReference type="GO" id="GO:0006882">
    <property type="term" value="P:intracellular zinc ion homeostasis"/>
    <property type="evidence" value="ECO:0007669"/>
    <property type="project" value="TreeGrafter"/>
</dbReference>
<keyword evidence="7" id="KW-0862">Zinc</keyword>
<name>A0A1H1MHG4_9GAMM</name>
<evidence type="ECO:0000256" key="9">
    <source>
        <dbReference type="ARBA" id="ARBA00023136"/>
    </source>
</evidence>
<evidence type="ECO:0000256" key="11">
    <source>
        <dbReference type="ARBA" id="ARBA00047695"/>
    </source>
</evidence>
<sequence>MAAAQPLDPGQRQRLLTLATYASVGVALLLIVLKASVWMMSGSVSLLASLIDSLMDAGASIINLLAIRVALKPADRGHRFGHGKAEALAGLAQSAFITGSAVLVLLQGIKRLADPEPLDAAWLGVGVMLFSIAATICLLLLQRHVVKRTQSTAIRADALHYRSDLLMNASIILALILAYYGVARADSIFGIGIAIYIGYGAITIGLTAMQILMDHELPDEVRSNALRLAREVPGVIGVHDLRTRESGQHWFMQVHVELPGDLSLNEAHELGENVRKAIQSGYPQAEVLVHKDPV</sequence>
<keyword evidence="5" id="KW-0410">Iron transport</keyword>
<comment type="subcellular location">
    <subcellularLocation>
        <location evidence="1">Cell membrane</location>
        <topology evidence="1">Multi-pass membrane protein</topology>
    </subcellularLocation>
</comment>
<feature type="domain" description="Cation efflux protein cytoplasmic" evidence="17">
    <location>
        <begin position="217"/>
        <end position="293"/>
    </location>
</feature>
<keyword evidence="7" id="KW-0406">Ion transport</keyword>
<evidence type="ECO:0000256" key="14">
    <source>
        <dbReference type="ARBA" id="ARBA00072262"/>
    </source>
</evidence>
<dbReference type="Gene3D" id="3.30.70.1350">
    <property type="entry name" value="Cation efflux protein, cytoplasmic domain"/>
    <property type="match status" value="1"/>
</dbReference>